<dbReference type="Proteomes" id="UP001341840">
    <property type="component" value="Unassembled WGS sequence"/>
</dbReference>
<accession>A0ABU6WWE4</accession>
<evidence type="ECO:0000313" key="4">
    <source>
        <dbReference type="Proteomes" id="UP001341840"/>
    </source>
</evidence>
<dbReference type="InterPro" id="IPR001752">
    <property type="entry name" value="Kinesin_motor_dom"/>
</dbReference>
<evidence type="ECO:0000313" key="3">
    <source>
        <dbReference type="EMBL" id="MED6190249.1"/>
    </source>
</evidence>
<proteinExistence type="predicted"/>
<reference evidence="3 4" key="1">
    <citation type="journal article" date="2023" name="Plants (Basel)">
        <title>Bridging the Gap: Combining Genomics and Transcriptomics Approaches to Understand Stylosanthes scabra, an Orphan Legume from the Brazilian Caatinga.</title>
        <authorList>
            <person name="Ferreira-Neto J.R.C."/>
            <person name="da Silva M.D."/>
            <person name="Binneck E."/>
            <person name="de Melo N.F."/>
            <person name="da Silva R.H."/>
            <person name="de Melo A.L.T.M."/>
            <person name="Pandolfi V."/>
            <person name="Bustamante F.O."/>
            <person name="Brasileiro-Vidal A.C."/>
            <person name="Benko-Iseppon A.M."/>
        </authorList>
    </citation>
    <scope>NUCLEOTIDE SEQUENCE [LARGE SCALE GENOMIC DNA]</scope>
    <source>
        <tissue evidence="3">Leaves</tissue>
    </source>
</reference>
<comment type="caution">
    <text evidence="3">The sequence shown here is derived from an EMBL/GenBank/DDBJ whole genome shotgun (WGS) entry which is preliminary data.</text>
</comment>
<feature type="domain" description="Kinesin motor" evidence="2">
    <location>
        <begin position="142"/>
        <end position="178"/>
    </location>
</feature>
<dbReference type="EMBL" id="JASCZI010184747">
    <property type="protein sequence ID" value="MED6190249.1"/>
    <property type="molecule type" value="Genomic_DNA"/>
</dbReference>
<sequence>MARTGGFFPLLFPRYPSWIYSKLSPHFLHLQSEGALTYDPHPNLRSPAVVFSVTASRGEGSLEYHQDPHLVGAVLGNSVVDPTLAVRVSWRRHGDVAAATTTLEVHVRRSIRRDAGHSSENGNHPHMVKSLKPPVLRKGKLVVDDLAGAENSAHVPFRDSKLTKLLCDSFGGNIKVIIRFLSA</sequence>
<evidence type="ECO:0000259" key="2">
    <source>
        <dbReference type="Pfam" id="PF00225"/>
    </source>
</evidence>
<dbReference type="Pfam" id="PF00225">
    <property type="entry name" value="Kinesin"/>
    <property type="match status" value="1"/>
</dbReference>
<name>A0ABU6WWE4_9FABA</name>
<dbReference type="SUPFAM" id="SSF52540">
    <property type="entry name" value="P-loop containing nucleoside triphosphate hydrolases"/>
    <property type="match status" value="1"/>
</dbReference>
<gene>
    <name evidence="3" type="ORF">PIB30_104039</name>
</gene>
<dbReference type="InterPro" id="IPR027417">
    <property type="entry name" value="P-loop_NTPase"/>
</dbReference>
<dbReference type="Gene3D" id="1.20.58.1980">
    <property type="match status" value="1"/>
</dbReference>
<protein>
    <recommendedName>
        <fullName evidence="2">Kinesin motor domain-containing protein</fullName>
    </recommendedName>
</protein>
<organism evidence="3 4">
    <name type="scientific">Stylosanthes scabra</name>
    <dbReference type="NCBI Taxonomy" id="79078"/>
    <lineage>
        <taxon>Eukaryota</taxon>
        <taxon>Viridiplantae</taxon>
        <taxon>Streptophyta</taxon>
        <taxon>Embryophyta</taxon>
        <taxon>Tracheophyta</taxon>
        <taxon>Spermatophyta</taxon>
        <taxon>Magnoliopsida</taxon>
        <taxon>eudicotyledons</taxon>
        <taxon>Gunneridae</taxon>
        <taxon>Pentapetalae</taxon>
        <taxon>rosids</taxon>
        <taxon>fabids</taxon>
        <taxon>Fabales</taxon>
        <taxon>Fabaceae</taxon>
        <taxon>Papilionoideae</taxon>
        <taxon>50 kb inversion clade</taxon>
        <taxon>dalbergioids sensu lato</taxon>
        <taxon>Dalbergieae</taxon>
        <taxon>Pterocarpus clade</taxon>
        <taxon>Stylosanthes</taxon>
    </lineage>
</organism>
<keyword evidence="4" id="KW-1185">Reference proteome</keyword>
<evidence type="ECO:0000256" key="1">
    <source>
        <dbReference type="ARBA" id="ARBA00023175"/>
    </source>
</evidence>
<keyword evidence="1" id="KW-0505">Motor protein</keyword>